<proteinExistence type="predicted"/>
<accession>A0A292ZHI8</accession>
<feature type="chain" id="PRO_5012697037" description="Tetratricopeptide repeat protein" evidence="1">
    <location>
        <begin position="23"/>
        <end position="78"/>
    </location>
</feature>
<dbReference type="Proteomes" id="UP000221538">
    <property type="component" value="Unassembled WGS sequence"/>
</dbReference>
<evidence type="ECO:0000313" key="2">
    <source>
        <dbReference type="EMBL" id="GAY22548.1"/>
    </source>
</evidence>
<keyword evidence="1" id="KW-0732">Signal</keyword>
<comment type="caution">
    <text evidence="2">The sequence shown here is derived from an EMBL/GenBank/DDBJ whole genome shotgun (WGS) entry which is preliminary data.</text>
</comment>
<evidence type="ECO:0008006" key="4">
    <source>
        <dbReference type="Google" id="ProtNLM"/>
    </source>
</evidence>
<organism evidence="2 3">
    <name type="scientific">Sphingobium fuliginis (strain ATCC 27551)</name>
    <dbReference type="NCBI Taxonomy" id="336203"/>
    <lineage>
        <taxon>Bacteria</taxon>
        <taxon>Pseudomonadati</taxon>
        <taxon>Pseudomonadota</taxon>
        <taxon>Alphaproteobacteria</taxon>
        <taxon>Sphingomonadales</taxon>
        <taxon>Sphingomonadaceae</taxon>
        <taxon>Sphingobium</taxon>
    </lineage>
</organism>
<dbReference type="AlphaFoldDB" id="A0A292ZHI8"/>
<evidence type="ECO:0000256" key="1">
    <source>
        <dbReference type="SAM" id="SignalP"/>
    </source>
</evidence>
<reference evidence="2 3" key="2">
    <citation type="journal article" date="2013" name="Environ. Sci. Technol.">
        <title>The 4-tert-butylphenol-utilizing bacterium Sphingobium fuliginis OMI can degrade bisphenols via phenolic ring hydroxylation and meta-cleavage pathway.</title>
        <authorList>
            <person name="Ogata Y."/>
            <person name="Goda S."/>
            <person name="Toyama T."/>
            <person name="Sei K."/>
            <person name="Ike M."/>
        </authorList>
    </citation>
    <scope>NUCLEOTIDE SEQUENCE [LARGE SCALE GENOMIC DNA]</scope>
    <source>
        <strain evidence="2 3">OMI</strain>
    </source>
</reference>
<feature type="signal peptide" evidence="1">
    <location>
        <begin position="1"/>
        <end position="22"/>
    </location>
</feature>
<dbReference type="EMBL" id="BEWI01000032">
    <property type="protein sequence ID" value="GAY22548.1"/>
    <property type="molecule type" value="Genomic_DNA"/>
</dbReference>
<gene>
    <name evidence="2" type="ORF">SFOMI_3105</name>
</gene>
<sequence>MIRHFGLALALAVAAPAVSARAQTHIDHLSAVDLFGLADRARAAGQIDDAATFYDALARDPDMQVRAGGAVSQGDDVR</sequence>
<evidence type="ECO:0000313" key="3">
    <source>
        <dbReference type="Proteomes" id="UP000221538"/>
    </source>
</evidence>
<name>A0A292ZHI8_SPHSA</name>
<dbReference type="RefSeq" id="WP_025547213.1">
    <property type="nucleotide sequence ID" value="NZ_BATN01000008.1"/>
</dbReference>
<reference evidence="2 3" key="1">
    <citation type="journal article" date="2013" name="Biodegradation">
        <title>Occurrence of 4-tert-butylphenol (4-t-BP) biodegradation in an aquatic sample caused by the presence of Spirodela polyrrhiza and isolation of a 4-t-BP-utilizing bacterium.</title>
        <authorList>
            <person name="Ogata Y."/>
            <person name="Toyama T."/>
            <person name="Yu N."/>
            <person name="Wang X."/>
            <person name="Sei K."/>
            <person name="Ike M."/>
        </authorList>
    </citation>
    <scope>NUCLEOTIDE SEQUENCE [LARGE SCALE GENOMIC DNA]</scope>
    <source>
        <strain evidence="2 3">OMI</strain>
    </source>
</reference>
<protein>
    <recommendedName>
        <fullName evidence="4">Tetratricopeptide repeat protein</fullName>
    </recommendedName>
</protein>